<keyword evidence="3" id="KW-1185">Reference proteome</keyword>
<accession>A0ABX8BC01</accession>
<dbReference type="InterPro" id="IPR027417">
    <property type="entry name" value="P-loop_NTPase"/>
</dbReference>
<proteinExistence type="predicted"/>
<dbReference type="Gene3D" id="3.40.50.300">
    <property type="entry name" value="P-loop containing nucleotide triphosphate hydrolases"/>
    <property type="match status" value="1"/>
</dbReference>
<protein>
    <submittedName>
        <fullName evidence="2">AAA family ATPase</fullName>
    </submittedName>
</protein>
<reference evidence="2 3" key="1">
    <citation type="submission" date="2021-03" db="EMBL/GenBank/DDBJ databases">
        <title>Genomic and phenotypic characterization of Chloracidobacterium isolates provides evidence for multiple species.</title>
        <authorList>
            <person name="Saini M.K."/>
            <person name="Costas A.M.G."/>
            <person name="Tank M."/>
            <person name="Bryant D.A."/>
        </authorList>
    </citation>
    <scope>NUCLEOTIDE SEQUENCE [LARGE SCALE GENOMIC DNA]</scope>
    <source>
        <strain evidence="2 3">BV2-C</strain>
    </source>
</reference>
<organism evidence="2 3">
    <name type="scientific">Chloracidobacterium validum</name>
    <dbReference type="NCBI Taxonomy" id="2821543"/>
    <lineage>
        <taxon>Bacteria</taxon>
        <taxon>Pseudomonadati</taxon>
        <taxon>Acidobacteriota</taxon>
        <taxon>Terriglobia</taxon>
        <taxon>Terriglobales</taxon>
        <taxon>Acidobacteriaceae</taxon>
        <taxon>Chloracidobacterium</taxon>
    </lineage>
</organism>
<feature type="domain" description="ATPase AAA-type core" evidence="1">
    <location>
        <begin position="28"/>
        <end position="320"/>
    </location>
</feature>
<dbReference type="SUPFAM" id="SSF52540">
    <property type="entry name" value="P-loop containing nucleoside triphosphate hydrolases"/>
    <property type="match status" value="1"/>
</dbReference>
<name>A0ABX8BC01_9BACT</name>
<dbReference type="PANTHER" id="PTHR32182:SF22">
    <property type="entry name" value="ATP-DEPENDENT ENDONUCLEASE, OLD FAMILY-RELATED"/>
    <property type="match status" value="1"/>
</dbReference>
<dbReference type="InterPro" id="IPR014555">
    <property type="entry name" value="RecF-like"/>
</dbReference>
<gene>
    <name evidence="2" type="ORF">J8C06_14255</name>
</gene>
<evidence type="ECO:0000259" key="1">
    <source>
        <dbReference type="Pfam" id="PF13304"/>
    </source>
</evidence>
<evidence type="ECO:0000313" key="2">
    <source>
        <dbReference type="EMBL" id="QUW04201.1"/>
    </source>
</evidence>
<sequence>MAFEFRKLELRNWKNFTHVEVPIGRRLFLVGPNASGKSNFLDVFRFLRDLSAPGGGLQHAVHRRGGVSALRCLAARRHPDVAIGVWLERAGESWTYELAFNQDKQRRPVVKRERVTRQAQGRLDVILERPSEADRTDPTQLTQTHLEQVNVNRDFRDLTDFFASIRYLHIVPQLVREPDRSVGRANDPYGGDFLAQLAKTNEKTQRARLRRIQEALQVAVPQLTSIELWRDAHGTPHLRGKYRHWRPQGAWQQEEQFSDGTLRLMGLLWVALDRTGPLLLEEPELSLHPGITRFLPQILARAQRRAGRQIFLSTHSPDLLCDEGIGLDEVALIQPGPAGADVSLAASHSDIVRLLEGGLSLADAVMPRTTPPDAQQLALFPDMSNGA</sequence>
<dbReference type="RefSeq" id="WP_211430090.1">
    <property type="nucleotide sequence ID" value="NZ_CP072649.1"/>
</dbReference>
<dbReference type="Pfam" id="PF13304">
    <property type="entry name" value="AAA_21"/>
    <property type="match status" value="1"/>
</dbReference>
<dbReference type="PANTHER" id="PTHR32182">
    <property type="entry name" value="DNA REPLICATION AND REPAIR PROTEIN RECF"/>
    <property type="match status" value="1"/>
</dbReference>
<dbReference type="PIRSF" id="PIRSF029347">
    <property type="entry name" value="RecF"/>
    <property type="match status" value="1"/>
</dbReference>
<dbReference type="Proteomes" id="UP000676506">
    <property type="component" value="Chromosome 2"/>
</dbReference>
<dbReference type="EMBL" id="CP072649">
    <property type="protein sequence ID" value="QUW04201.1"/>
    <property type="molecule type" value="Genomic_DNA"/>
</dbReference>
<dbReference type="InterPro" id="IPR003959">
    <property type="entry name" value="ATPase_AAA_core"/>
</dbReference>
<evidence type="ECO:0000313" key="3">
    <source>
        <dbReference type="Proteomes" id="UP000676506"/>
    </source>
</evidence>